<reference evidence="11" key="1">
    <citation type="submission" date="2025-08" db="UniProtKB">
        <authorList>
            <consortium name="RefSeq"/>
        </authorList>
    </citation>
    <scope>IDENTIFICATION</scope>
</reference>
<keyword evidence="2 8" id="KW-0812">Transmembrane</keyword>
<accession>A0ABM0ZYX6</accession>
<dbReference type="SUPFAM" id="SSF81321">
    <property type="entry name" value="Family A G protein-coupled receptor-like"/>
    <property type="match status" value="1"/>
</dbReference>
<dbReference type="GeneID" id="106011639"/>
<feature type="domain" description="G-protein coupled receptors family 1 profile" evidence="9">
    <location>
        <begin position="129"/>
        <end position="186"/>
    </location>
</feature>
<sequence>MWDNASTLSPHAVSLALASLYTQSPSSDANIVIASTAAAALSGGAYNISGASGSGVYSQGGALSGGSTDNMTLGEGSNTGTIFMVPSDNGTGLNMSGNFTYPEPFTTPMATLVWVTLANILVFVAGVLGNVLVIVVVLCVREMKTATNLCLMNLSVADLLVLLICQPSALLEFFCQEKWLIGEAMC</sequence>
<dbReference type="RefSeq" id="XP_012937406.1">
    <property type="nucleotide sequence ID" value="XM_013081952.2"/>
</dbReference>
<dbReference type="Proteomes" id="UP000694888">
    <property type="component" value="Unplaced"/>
</dbReference>
<name>A0ABM0ZYX6_APLCA</name>
<evidence type="ECO:0000256" key="3">
    <source>
        <dbReference type="ARBA" id="ARBA00022989"/>
    </source>
</evidence>
<evidence type="ECO:0000256" key="5">
    <source>
        <dbReference type="ARBA" id="ARBA00023136"/>
    </source>
</evidence>
<dbReference type="PROSITE" id="PS50262">
    <property type="entry name" value="G_PROTEIN_RECEP_F1_2"/>
    <property type="match status" value="1"/>
</dbReference>
<evidence type="ECO:0000313" key="10">
    <source>
        <dbReference type="Proteomes" id="UP000694888"/>
    </source>
</evidence>
<feature type="non-terminal residue" evidence="11">
    <location>
        <position position="186"/>
    </location>
</feature>
<comment type="subcellular location">
    <subcellularLocation>
        <location evidence="1">Membrane</location>
        <topology evidence="1">Multi-pass membrane protein</topology>
    </subcellularLocation>
</comment>
<proteinExistence type="predicted"/>
<evidence type="ECO:0000256" key="6">
    <source>
        <dbReference type="ARBA" id="ARBA00023170"/>
    </source>
</evidence>
<keyword evidence="4" id="KW-0297">G-protein coupled receptor</keyword>
<evidence type="ECO:0000256" key="7">
    <source>
        <dbReference type="ARBA" id="ARBA00023224"/>
    </source>
</evidence>
<evidence type="ECO:0000256" key="1">
    <source>
        <dbReference type="ARBA" id="ARBA00004141"/>
    </source>
</evidence>
<evidence type="ECO:0000313" key="11">
    <source>
        <dbReference type="RefSeq" id="XP_012937406.1"/>
    </source>
</evidence>
<organism evidence="10 11">
    <name type="scientific">Aplysia californica</name>
    <name type="common">California sea hare</name>
    <dbReference type="NCBI Taxonomy" id="6500"/>
    <lineage>
        <taxon>Eukaryota</taxon>
        <taxon>Metazoa</taxon>
        <taxon>Spiralia</taxon>
        <taxon>Lophotrochozoa</taxon>
        <taxon>Mollusca</taxon>
        <taxon>Gastropoda</taxon>
        <taxon>Heterobranchia</taxon>
        <taxon>Euthyneura</taxon>
        <taxon>Tectipleura</taxon>
        <taxon>Aplysiida</taxon>
        <taxon>Aplysioidea</taxon>
        <taxon>Aplysiidae</taxon>
        <taxon>Aplysia</taxon>
    </lineage>
</organism>
<dbReference type="PANTHER" id="PTHR24243:SF233">
    <property type="entry name" value="THYROTROPIN-RELEASING HORMONE RECEPTOR"/>
    <property type="match status" value="1"/>
</dbReference>
<protein>
    <submittedName>
        <fullName evidence="11">Neuropeptide SIFamide receptor</fullName>
    </submittedName>
</protein>
<evidence type="ECO:0000256" key="8">
    <source>
        <dbReference type="SAM" id="Phobius"/>
    </source>
</evidence>
<keyword evidence="3 8" id="KW-1133">Transmembrane helix</keyword>
<dbReference type="Gene3D" id="1.20.1070.10">
    <property type="entry name" value="Rhodopsin 7-helix transmembrane proteins"/>
    <property type="match status" value="1"/>
</dbReference>
<keyword evidence="5 8" id="KW-0472">Membrane</keyword>
<feature type="transmembrane region" description="Helical" evidence="8">
    <location>
        <begin position="150"/>
        <end position="170"/>
    </location>
</feature>
<evidence type="ECO:0000259" key="9">
    <source>
        <dbReference type="PROSITE" id="PS50262"/>
    </source>
</evidence>
<gene>
    <name evidence="11" type="primary">LOC106011639</name>
</gene>
<evidence type="ECO:0000256" key="4">
    <source>
        <dbReference type="ARBA" id="ARBA00023040"/>
    </source>
</evidence>
<keyword evidence="10" id="KW-1185">Reference proteome</keyword>
<feature type="transmembrane region" description="Helical" evidence="8">
    <location>
        <begin position="112"/>
        <end position="138"/>
    </location>
</feature>
<dbReference type="PANTHER" id="PTHR24243">
    <property type="entry name" value="G-PROTEIN COUPLED RECEPTOR"/>
    <property type="match status" value="1"/>
</dbReference>
<dbReference type="InterPro" id="IPR000276">
    <property type="entry name" value="GPCR_Rhodpsn"/>
</dbReference>
<keyword evidence="6 11" id="KW-0675">Receptor</keyword>
<dbReference type="PRINTS" id="PR00237">
    <property type="entry name" value="GPCRRHODOPSN"/>
</dbReference>
<evidence type="ECO:0000256" key="2">
    <source>
        <dbReference type="ARBA" id="ARBA00022692"/>
    </source>
</evidence>
<dbReference type="InterPro" id="IPR017452">
    <property type="entry name" value="GPCR_Rhodpsn_7TM"/>
</dbReference>
<keyword evidence="7" id="KW-0807">Transducer</keyword>
<dbReference type="Pfam" id="PF00001">
    <property type="entry name" value="7tm_1"/>
    <property type="match status" value="1"/>
</dbReference>